<protein>
    <submittedName>
        <fullName evidence="1">Uncharacterized protein</fullName>
    </submittedName>
</protein>
<dbReference type="AlphaFoldDB" id="A0AAV3Z152"/>
<evidence type="ECO:0000313" key="2">
    <source>
        <dbReference type="Proteomes" id="UP000735302"/>
    </source>
</evidence>
<proteinExistence type="predicted"/>
<name>A0AAV3Z152_9GAST</name>
<evidence type="ECO:0000313" key="1">
    <source>
        <dbReference type="EMBL" id="GFN88300.1"/>
    </source>
</evidence>
<accession>A0AAV3Z152</accession>
<organism evidence="1 2">
    <name type="scientific">Plakobranchus ocellatus</name>
    <dbReference type="NCBI Taxonomy" id="259542"/>
    <lineage>
        <taxon>Eukaryota</taxon>
        <taxon>Metazoa</taxon>
        <taxon>Spiralia</taxon>
        <taxon>Lophotrochozoa</taxon>
        <taxon>Mollusca</taxon>
        <taxon>Gastropoda</taxon>
        <taxon>Heterobranchia</taxon>
        <taxon>Euthyneura</taxon>
        <taxon>Panpulmonata</taxon>
        <taxon>Sacoglossa</taxon>
        <taxon>Placobranchoidea</taxon>
        <taxon>Plakobranchidae</taxon>
        <taxon>Plakobranchus</taxon>
    </lineage>
</organism>
<dbReference type="EMBL" id="BLXT01001848">
    <property type="protein sequence ID" value="GFN88300.1"/>
    <property type="molecule type" value="Genomic_DNA"/>
</dbReference>
<gene>
    <name evidence="1" type="ORF">PoB_001480600</name>
</gene>
<comment type="caution">
    <text evidence="1">The sequence shown here is derived from an EMBL/GenBank/DDBJ whole genome shotgun (WGS) entry which is preliminary data.</text>
</comment>
<keyword evidence="2" id="KW-1185">Reference proteome</keyword>
<dbReference type="Proteomes" id="UP000735302">
    <property type="component" value="Unassembled WGS sequence"/>
</dbReference>
<sequence>MILATHACEIKNDPSLKSFGKEEKSFPFPCRYLATHVKTSMLSSSGNTVGSCEAWVYAFNSKAKGKLFVSGFDVGIVFNFNVGFAIEYSFRQFATADDNVNNVSIIDVDNVNNAKGCGLDIFFVPFDSALKLRQKQMPGLSVAVSELNSYVHNGPESDGVQHGRSSPVR</sequence>
<reference evidence="1 2" key="1">
    <citation type="journal article" date="2021" name="Elife">
        <title>Chloroplast acquisition without the gene transfer in kleptoplastic sea slugs, Plakobranchus ocellatus.</title>
        <authorList>
            <person name="Maeda T."/>
            <person name="Takahashi S."/>
            <person name="Yoshida T."/>
            <person name="Shimamura S."/>
            <person name="Takaki Y."/>
            <person name="Nagai Y."/>
            <person name="Toyoda A."/>
            <person name="Suzuki Y."/>
            <person name="Arimoto A."/>
            <person name="Ishii H."/>
            <person name="Satoh N."/>
            <person name="Nishiyama T."/>
            <person name="Hasebe M."/>
            <person name="Maruyama T."/>
            <person name="Minagawa J."/>
            <person name="Obokata J."/>
            <person name="Shigenobu S."/>
        </authorList>
    </citation>
    <scope>NUCLEOTIDE SEQUENCE [LARGE SCALE GENOMIC DNA]</scope>
</reference>